<sequence>MAPSLFILALLLTVAATDAATITVVNKCSYTVWPAAIPGICPDTYSYAYDDKSSTFTCAAGTNYKVTFCP</sequence>
<evidence type="ECO:0008006" key="3">
    <source>
        <dbReference type="Google" id="ProtNLM"/>
    </source>
</evidence>
<accession>M8B575</accession>
<dbReference type="Pfam" id="PF00314">
    <property type="entry name" value="Thaumatin"/>
    <property type="match status" value="1"/>
</dbReference>
<dbReference type="SMART" id="SM00205">
    <property type="entry name" value="THN"/>
    <property type="match status" value="1"/>
</dbReference>
<keyword evidence="1" id="KW-0611">Plant defense</keyword>
<protein>
    <recommendedName>
        <fullName evidence="3">Thaumatin-like protein</fullName>
    </recommendedName>
</protein>
<dbReference type="InterPro" id="IPR037176">
    <property type="entry name" value="Osmotin/thaumatin-like_sf"/>
</dbReference>
<dbReference type="GO" id="GO:0006952">
    <property type="term" value="P:defense response"/>
    <property type="evidence" value="ECO:0007669"/>
    <property type="project" value="UniProtKB-KW"/>
</dbReference>
<dbReference type="SUPFAM" id="SSF49870">
    <property type="entry name" value="Osmotin, thaumatin-like protein"/>
    <property type="match status" value="1"/>
</dbReference>
<evidence type="ECO:0000256" key="1">
    <source>
        <dbReference type="ARBA" id="ARBA00022821"/>
    </source>
</evidence>
<dbReference type="PANTHER" id="PTHR31048">
    <property type="entry name" value="OS03G0233200 PROTEIN"/>
    <property type="match status" value="1"/>
</dbReference>
<dbReference type="Gene3D" id="2.60.110.10">
    <property type="entry name" value="Thaumatin"/>
    <property type="match status" value="1"/>
</dbReference>
<reference evidence="2" key="1">
    <citation type="submission" date="2015-06" db="UniProtKB">
        <authorList>
            <consortium name="EnsemblPlants"/>
        </authorList>
    </citation>
    <scope>IDENTIFICATION</scope>
</reference>
<dbReference type="PROSITE" id="PS51367">
    <property type="entry name" value="THAUMATIN_2"/>
    <property type="match status" value="1"/>
</dbReference>
<dbReference type="AlphaFoldDB" id="M8B575"/>
<proteinExistence type="predicted"/>
<dbReference type="EnsemblPlants" id="EMT11877">
    <property type="protein sequence ID" value="EMT11877"/>
    <property type="gene ID" value="F775_43714"/>
</dbReference>
<evidence type="ECO:0000313" key="2">
    <source>
        <dbReference type="EnsemblPlants" id="EMT11877"/>
    </source>
</evidence>
<organism evidence="2">
    <name type="scientific">Aegilops tauschii</name>
    <name type="common">Tausch's goatgrass</name>
    <name type="synonym">Aegilops squarrosa</name>
    <dbReference type="NCBI Taxonomy" id="37682"/>
    <lineage>
        <taxon>Eukaryota</taxon>
        <taxon>Viridiplantae</taxon>
        <taxon>Streptophyta</taxon>
        <taxon>Embryophyta</taxon>
        <taxon>Tracheophyta</taxon>
        <taxon>Spermatophyta</taxon>
        <taxon>Magnoliopsida</taxon>
        <taxon>Liliopsida</taxon>
        <taxon>Poales</taxon>
        <taxon>Poaceae</taxon>
        <taxon>BOP clade</taxon>
        <taxon>Pooideae</taxon>
        <taxon>Triticodae</taxon>
        <taxon>Triticeae</taxon>
        <taxon>Triticinae</taxon>
        <taxon>Aegilops</taxon>
    </lineage>
</organism>
<name>M8B575_AEGTA</name>
<dbReference type="InterPro" id="IPR001938">
    <property type="entry name" value="Thaumatin"/>
</dbReference>